<feature type="transmembrane region" description="Helical" evidence="5">
    <location>
        <begin position="296"/>
        <end position="315"/>
    </location>
</feature>
<name>K6YG09_9ALTE</name>
<evidence type="ECO:0000256" key="5">
    <source>
        <dbReference type="RuleBase" id="RU361157"/>
    </source>
</evidence>
<dbReference type="RefSeq" id="WP_007615574.1">
    <property type="nucleotide sequence ID" value="NZ_BAEO01000002.1"/>
</dbReference>
<evidence type="ECO:0000313" key="7">
    <source>
        <dbReference type="EMBL" id="GAC17097.1"/>
    </source>
</evidence>
<evidence type="ECO:0000313" key="8">
    <source>
        <dbReference type="Proteomes" id="UP000006327"/>
    </source>
</evidence>
<dbReference type="EMBL" id="BAEO01000002">
    <property type="protein sequence ID" value="GAC17097.1"/>
    <property type="molecule type" value="Genomic_DNA"/>
</dbReference>
<evidence type="ECO:0000256" key="3">
    <source>
        <dbReference type="ARBA" id="ARBA00022989"/>
    </source>
</evidence>
<evidence type="ECO:0000256" key="2">
    <source>
        <dbReference type="ARBA" id="ARBA00022692"/>
    </source>
</evidence>
<dbReference type="InterPro" id="IPR052902">
    <property type="entry name" value="ABC-2_transporter"/>
</dbReference>
<dbReference type="InterPro" id="IPR013525">
    <property type="entry name" value="ABC2_TM"/>
</dbReference>
<reference evidence="7 8" key="1">
    <citation type="journal article" date="2017" name="Antonie Van Leeuwenhoek">
        <title>Rhizobium rhizosphaerae sp. nov., a novel species isolated from rice rhizosphere.</title>
        <authorList>
            <person name="Zhao J.J."/>
            <person name="Zhang J."/>
            <person name="Zhang R.J."/>
            <person name="Zhang C.W."/>
            <person name="Yin H.Q."/>
            <person name="Zhang X.X."/>
        </authorList>
    </citation>
    <scope>NUCLEOTIDE SEQUENCE [LARGE SCALE GENOMIC DNA]</scope>
    <source>
        <strain evidence="7 8">BSs20135</strain>
    </source>
</reference>
<dbReference type="Pfam" id="PF01061">
    <property type="entry name" value="ABC2_membrane"/>
    <property type="match status" value="1"/>
</dbReference>
<feature type="transmembrane region" description="Helical" evidence="5">
    <location>
        <begin position="183"/>
        <end position="203"/>
    </location>
</feature>
<gene>
    <name evidence="7" type="ORF">GARC_0115</name>
</gene>
<dbReference type="InterPro" id="IPR047817">
    <property type="entry name" value="ABC2_TM_bact-type"/>
</dbReference>
<organism evidence="7 8">
    <name type="scientific">Paraglaciecola arctica BSs20135</name>
    <dbReference type="NCBI Taxonomy" id="493475"/>
    <lineage>
        <taxon>Bacteria</taxon>
        <taxon>Pseudomonadati</taxon>
        <taxon>Pseudomonadota</taxon>
        <taxon>Gammaproteobacteria</taxon>
        <taxon>Alteromonadales</taxon>
        <taxon>Alteromonadaceae</taxon>
        <taxon>Paraglaciecola</taxon>
    </lineage>
</organism>
<dbReference type="PANTHER" id="PTHR43027">
    <property type="entry name" value="DOXORUBICIN RESISTANCE ABC TRANSPORTER PERMEASE PROTEIN DRRC-RELATED"/>
    <property type="match status" value="1"/>
</dbReference>
<accession>K6YG09</accession>
<comment type="caution">
    <text evidence="7">The sequence shown here is derived from an EMBL/GenBank/DDBJ whole genome shotgun (WGS) entry which is preliminary data.</text>
</comment>
<keyword evidence="4 5" id="KW-0472">Membrane</keyword>
<feature type="transmembrane region" description="Helical" evidence="5">
    <location>
        <begin position="224"/>
        <end position="246"/>
    </location>
</feature>
<dbReference type="PROSITE" id="PS51012">
    <property type="entry name" value="ABC_TM2"/>
    <property type="match status" value="1"/>
</dbReference>
<keyword evidence="8" id="KW-1185">Reference proteome</keyword>
<keyword evidence="2 5" id="KW-0812">Transmembrane</keyword>
<evidence type="ECO:0000256" key="1">
    <source>
        <dbReference type="ARBA" id="ARBA00004141"/>
    </source>
</evidence>
<dbReference type="AlphaFoldDB" id="K6YG09"/>
<evidence type="ECO:0000259" key="6">
    <source>
        <dbReference type="PROSITE" id="PS51012"/>
    </source>
</evidence>
<keyword evidence="3 5" id="KW-1133">Transmembrane helix</keyword>
<dbReference type="GO" id="GO:0140359">
    <property type="term" value="F:ABC-type transporter activity"/>
    <property type="evidence" value="ECO:0007669"/>
    <property type="project" value="InterPro"/>
</dbReference>
<dbReference type="GO" id="GO:0005886">
    <property type="term" value="C:plasma membrane"/>
    <property type="evidence" value="ECO:0007669"/>
    <property type="project" value="UniProtKB-SubCell"/>
</dbReference>
<protein>
    <recommendedName>
        <fullName evidence="5">Transport permease protein</fullName>
    </recommendedName>
</protein>
<keyword evidence="5" id="KW-1003">Cell membrane</keyword>
<comment type="subcellular location">
    <subcellularLocation>
        <location evidence="5">Cell inner membrane</location>
        <topology evidence="5">Multi-pass membrane protein</topology>
    </subcellularLocation>
    <subcellularLocation>
        <location evidence="1">Membrane</location>
        <topology evidence="1">Multi-pass membrane protein</topology>
    </subcellularLocation>
</comment>
<proteinExistence type="inferred from homology"/>
<comment type="similarity">
    <text evidence="5">Belongs to the ABC-2 integral membrane protein family.</text>
</comment>
<dbReference type="OrthoDB" id="266913at2"/>
<dbReference type="PANTHER" id="PTHR43027:SF1">
    <property type="entry name" value="DOXORUBICIN RESISTANCE ABC TRANSPORTER PERMEASE PROTEIN DRRC-RELATED"/>
    <property type="match status" value="1"/>
</dbReference>
<dbReference type="eggNOG" id="COG0842">
    <property type="taxonomic scope" value="Bacteria"/>
</dbReference>
<evidence type="ECO:0000256" key="4">
    <source>
        <dbReference type="ARBA" id="ARBA00023136"/>
    </source>
</evidence>
<feature type="domain" description="ABC transmembrane type-2" evidence="6">
    <location>
        <begin position="147"/>
        <end position="377"/>
    </location>
</feature>
<dbReference type="STRING" id="493475.GARC_0115"/>
<feature type="transmembrane region" description="Helical" evidence="5">
    <location>
        <begin position="20"/>
        <end position="39"/>
    </location>
</feature>
<feature type="transmembrane region" description="Helical" evidence="5">
    <location>
        <begin position="266"/>
        <end position="289"/>
    </location>
</feature>
<keyword evidence="5" id="KW-0813">Transport</keyword>
<sequence length="384" mass="43286">MILQSIKKEFILVFSDLHSVAVLLLMPVIFMLIMTFAMSERQDDMIHNLAVEFKTNNEDEQALFGRYLAGFGYQLNSEMPEASASLVLGSNLKQQLFSSQNIPLIQIEFGSATSPAIQALLNQHVQLAFARLKLHLYMLDTGEMDETLPLDKQMAQINQQTDTSQYIKVAKDNLELPVVTYSVPSWLVFGVYFIVLPISLTLLNEVQNGTLIRLKTFPVNLQHYFLVKLLAFYLFSIGQFLFLSLIGWRLIPLLIDLPAVPYKQLWELLCTVLVVSLAAVSFASIIAALVRSFEQAIVLGGGVNIIMAALSGFMVPLDIMPQSLQQIAQFSPMYWSAQLVKGTMYGQFNHEHWMSIIYLTVFAAISLTISALLFSRRIKDLSWN</sequence>
<feature type="transmembrane region" description="Helical" evidence="5">
    <location>
        <begin position="353"/>
        <end position="374"/>
    </location>
</feature>
<dbReference type="Proteomes" id="UP000006327">
    <property type="component" value="Unassembled WGS sequence"/>
</dbReference>